<dbReference type="PRINTS" id="PR00081">
    <property type="entry name" value="GDHRDH"/>
</dbReference>
<dbReference type="PRINTS" id="PR00080">
    <property type="entry name" value="SDRFAMILY"/>
</dbReference>
<name>A0ABN2UBX7_9ACTN</name>
<keyword evidence="4" id="KW-1185">Reference proteome</keyword>
<comment type="similarity">
    <text evidence="1">Belongs to the short-chain dehydrogenases/reductases (SDR) family.</text>
</comment>
<proteinExistence type="inferred from homology"/>
<keyword evidence="2" id="KW-0560">Oxidoreductase</keyword>
<dbReference type="PANTHER" id="PTHR43639">
    <property type="entry name" value="OXIDOREDUCTASE, SHORT-CHAIN DEHYDROGENASE/REDUCTASE FAMILY (AFU_ORTHOLOGUE AFUA_5G02870)"/>
    <property type="match status" value="1"/>
</dbReference>
<evidence type="ECO:0000256" key="2">
    <source>
        <dbReference type="ARBA" id="ARBA00023002"/>
    </source>
</evidence>
<dbReference type="NCBIfam" id="NF005559">
    <property type="entry name" value="PRK07231.1"/>
    <property type="match status" value="1"/>
</dbReference>
<dbReference type="InterPro" id="IPR036291">
    <property type="entry name" value="NAD(P)-bd_dom_sf"/>
</dbReference>
<gene>
    <name evidence="3" type="ORF">GCM10009839_36520</name>
</gene>
<dbReference type="Proteomes" id="UP001500751">
    <property type="component" value="Unassembled WGS sequence"/>
</dbReference>
<protein>
    <submittedName>
        <fullName evidence="3">SDR family oxidoreductase</fullName>
    </submittedName>
</protein>
<dbReference type="Gene3D" id="3.40.50.720">
    <property type="entry name" value="NAD(P)-binding Rossmann-like Domain"/>
    <property type="match status" value="1"/>
</dbReference>
<dbReference type="EMBL" id="BAAAQN010000019">
    <property type="protein sequence ID" value="GAA2032928.1"/>
    <property type="molecule type" value="Genomic_DNA"/>
</dbReference>
<dbReference type="PANTHER" id="PTHR43639:SF1">
    <property type="entry name" value="SHORT-CHAIN DEHYDROGENASE_REDUCTASE FAMILY PROTEIN"/>
    <property type="match status" value="1"/>
</dbReference>
<comment type="caution">
    <text evidence="3">The sequence shown here is derived from an EMBL/GenBank/DDBJ whole genome shotgun (WGS) entry which is preliminary data.</text>
</comment>
<reference evidence="4" key="1">
    <citation type="journal article" date="2019" name="Int. J. Syst. Evol. Microbiol.">
        <title>The Global Catalogue of Microorganisms (GCM) 10K type strain sequencing project: providing services to taxonomists for standard genome sequencing and annotation.</title>
        <authorList>
            <consortium name="The Broad Institute Genomics Platform"/>
            <consortium name="The Broad Institute Genome Sequencing Center for Infectious Disease"/>
            <person name="Wu L."/>
            <person name="Ma J."/>
        </authorList>
    </citation>
    <scope>NUCLEOTIDE SEQUENCE [LARGE SCALE GENOMIC DNA]</scope>
    <source>
        <strain evidence="4">JCM 16014</strain>
    </source>
</reference>
<dbReference type="SUPFAM" id="SSF51735">
    <property type="entry name" value="NAD(P)-binding Rossmann-fold domains"/>
    <property type="match status" value="1"/>
</dbReference>
<accession>A0ABN2UBX7</accession>
<evidence type="ECO:0000313" key="4">
    <source>
        <dbReference type="Proteomes" id="UP001500751"/>
    </source>
</evidence>
<dbReference type="InterPro" id="IPR002347">
    <property type="entry name" value="SDR_fam"/>
</dbReference>
<evidence type="ECO:0000313" key="3">
    <source>
        <dbReference type="EMBL" id="GAA2032928.1"/>
    </source>
</evidence>
<organism evidence="3 4">
    <name type="scientific">Catenulispora yoronensis</name>
    <dbReference type="NCBI Taxonomy" id="450799"/>
    <lineage>
        <taxon>Bacteria</taxon>
        <taxon>Bacillati</taxon>
        <taxon>Actinomycetota</taxon>
        <taxon>Actinomycetes</taxon>
        <taxon>Catenulisporales</taxon>
        <taxon>Catenulisporaceae</taxon>
        <taxon>Catenulispora</taxon>
    </lineage>
</organism>
<dbReference type="Pfam" id="PF13561">
    <property type="entry name" value="adh_short_C2"/>
    <property type="match status" value="1"/>
</dbReference>
<evidence type="ECO:0000256" key="1">
    <source>
        <dbReference type="ARBA" id="ARBA00006484"/>
    </source>
</evidence>
<dbReference type="RefSeq" id="WP_344666817.1">
    <property type="nucleotide sequence ID" value="NZ_BAAAQN010000019.1"/>
</dbReference>
<dbReference type="CDD" id="cd05233">
    <property type="entry name" value="SDR_c"/>
    <property type="match status" value="1"/>
</dbReference>
<sequence length="246" mass="25351">MESRVTLITGGGRGIGRATALRLARDGHDIAFSYLSDAAAAEATAAEVRDLGRRCVAVRMDTSDEADVERLFDTTLAELGGLTGLVNNAGLTGPLTKLVDADAADIRRVVDVNVVGYLLCCRRAAQEMGKRGGGAIVNVSSGAATRGSPNEYVHYAGAKAAVDSITVGLAQELGPVGIRVNSVQAGITRTRIHADMGDPERAAKRGALLPLGRAGEPEEIAAAIAWLLSDEASFTTGAVLRVAGGN</sequence>